<dbReference type="PROSITE" id="PS51257">
    <property type="entry name" value="PROKAR_LIPOPROTEIN"/>
    <property type="match status" value="1"/>
</dbReference>
<keyword evidence="4" id="KW-1185">Reference proteome</keyword>
<dbReference type="GeneID" id="93648391"/>
<proteinExistence type="predicted"/>
<dbReference type="SUPFAM" id="SSF57850">
    <property type="entry name" value="RING/U-box"/>
    <property type="match status" value="1"/>
</dbReference>
<organism evidence="3 4">
    <name type="scientific">Nematocida displodere</name>
    <dbReference type="NCBI Taxonomy" id="1805483"/>
    <lineage>
        <taxon>Eukaryota</taxon>
        <taxon>Fungi</taxon>
        <taxon>Fungi incertae sedis</taxon>
        <taxon>Microsporidia</taxon>
        <taxon>Nematocida</taxon>
    </lineage>
</organism>
<dbReference type="InterPro" id="IPR013083">
    <property type="entry name" value="Znf_RING/FYVE/PHD"/>
</dbReference>
<keyword evidence="1" id="KW-0862">Zinc</keyword>
<sequence>MDKRNKNQKPNPKTTIIKTYLATIVLWTALASCREGVWSPLRTLYTPKMAAFFNHCNILIQTQKEGSREYIQKKQTAPQTIHLDGCTLEGKHKNMGKHFFFTEIAIVGSATPVVTSENLNQLTKLLTGLGTLRVSNLTVASFMFGNEYLSLYTQPLVRLKAEHLTFEQMSSEAITWVIRHVKMSKCTMALTIRQSPLVRNLKFLDEFLPRNLLTLTLATLPNIKTLICNLLQSKMVEHTEVILSGLPESAALFKDLCNSTKTNTWNRARMFLSDWVMLSRLAGENTPSVKVLTLEVDTWEFMETKPSTPSTLTEAITFHPTENTEALTEATVKDLLVWTNNYHPNIETLQIRMPSTVDPNQAVKKGSYFDTLLSKLTTLTIGTTTLEWPPEIQILYLTHKAYSKWRQNALVQALTPNSRAALAQMRINSRRRFSPPPNMGQEDVCAVCLTTFKDLGKKTTGWLEYVCVLDEAGHTICHTCLDKMAKVCETKNTPLCCPLCRKTIAYEMERDLVEMTGETAQFRHASFHMPTEEQLIMIGFNQMF</sequence>
<accession>A0A177ELP1</accession>
<gene>
    <name evidence="3" type="ORF">NEDG_02041</name>
</gene>
<evidence type="ECO:0000313" key="4">
    <source>
        <dbReference type="Proteomes" id="UP000185944"/>
    </source>
</evidence>
<dbReference type="AlphaFoldDB" id="A0A177ELP1"/>
<keyword evidence="1" id="KW-0479">Metal-binding</keyword>
<keyword evidence="1" id="KW-0863">Zinc-finger</keyword>
<dbReference type="Proteomes" id="UP000185944">
    <property type="component" value="Unassembled WGS sequence"/>
</dbReference>
<dbReference type="InterPro" id="IPR001841">
    <property type="entry name" value="Znf_RING"/>
</dbReference>
<dbReference type="GO" id="GO:0008270">
    <property type="term" value="F:zinc ion binding"/>
    <property type="evidence" value="ECO:0007669"/>
    <property type="project" value="UniProtKB-KW"/>
</dbReference>
<dbReference type="Gene3D" id="3.30.40.10">
    <property type="entry name" value="Zinc/RING finger domain, C3HC4 (zinc finger)"/>
    <property type="match status" value="1"/>
</dbReference>
<evidence type="ECO:0000313" key="3">
    <source>
        <dbReference type="EMBL" id="OAG32290.1"/>
    </source>
</evidence>
<evidence type="ECO:0000259" key="2">
    <source>
        <dbReference type="PROSITE" id="PS50089"/>
    </source>
</evidence>
<protein>
    <recommendedName>
        <fullName evidence="2">RING-type domain-containing protein</fullName>
    </recommendedName>
</protein>
<reference evidence="3 4" key="1">
    <citation type="submission" date="2016-02" db="EMBL/GenBank/DDBJ databases">
        <title>Discovery of a natural microsporidian pathogen with a broad tissue tropism in Caenorhabditis elegans.</title>
        <authorList>
            <person name="Luallen R.J."/>
            <person name="Reinke A.W."/>
            <person name="Tong L."/>
            <person name="Botts M.R."/>
            <person name="Felix M.-A."/>
            <person name="Troemel E.R."/>
        </authorList>
    </citation>
    <scope>NUCLEOTIDE SEQUENCE [LARGE SCALE GENOMIC DNA]</scope>
    <source>
        <strain evidence="3 4">JUm2807</strain>
    </source>
</reference>
<dbReference type="EMBL" id="LTDL01000006">
    <property type="protein sequence ID" value="OAG32290.1"/>
    <property type="molecule type" value="Genomic_DNA"/>
</dbReference>
<dbReference type="PROSITE" id="PS50089">
    <property type="entry name" value="ZF_RING_2"/>
    <property type="match status" value="1"/>
</dbReference>
<dbReference type="RefSeq" id="XP_067545732.1">
    <property type="nucleotide sequence ID" value="XM_067689459.1"/>
</dbReference>
<evidence type="ECO:0000256" key="1">
    <source>
        <dbReference type="PROSITE-ProRule" id="PRU00175"/>
    </source>
</evidence>
<name>A0A177ELP1_9MICR</name>
<comment type="caution">
    <text evidence="3">The sequence shown here is derived from an EMBL/GenBank/DDBJ whole genome shotgun (WGS) entry which is preliminary data.</text>
</comment>
<dbReference type="VEuPathDB" id="MicrosporidiaDB:NEDG_02041"/>
<feature type="domain" description="RING-type" evidence="2">
    <location>
        <begin position="445"/>
        <end position="501"/>
    </location>
</feature>